<proteinExistence type="predicted"/>
<gene>
    <name evidence="12" type="ORF">DL346_10675</name>
</gene>
<feature type="transmembrane region" description="Helical" evidence="10">
    <location>
        <begin position="6"/>
        <end position="22"/>
    </location>
</feature>
<feature type="transmembrane region" description="Helical" evidence="10">
    <location>
        <begin position="31"/>
        <end position="50"/>
    </location>
</feature>
<name>A0A328TZC1_9BACL</name>
<feature type="transmembrane region" description="Helical" evidence="10">
    <location>
        <begin position="81"/>
        <end position="99"/>
    </location>
</feature>
<dbReference type="InterPro" id="IPR003594">
    <property type="entry name" value="HATPase_dom"/>
</dbReference>
<evidence type="ECO:0000256" key="7">
    <source>
        <dbReference type="ARBA" id="ARBA00022840"/>
    </source>
</evidence>
<dbReference type="EC" id="2.7.13.3" evidence="2"/>
<dbReference type="Gene3D" id="3.30.565.10">
    <property type="entry name" value="Histidine kinase-like ATPase, C-terminal domain"/>
    <property type="match status" value="1"/>
</dbReference>
<dbReference type="PANTHER" id="PTHR43065">
    <property type="entry name" value="SENSOR HISTIDINE KINASE"/>
    <property type="match status" value="1"/>
</dbReference>
<accession>A0A328TZC1</accession>
<keyword evidence="10" id="KW-0812">Transmembrane</keyword>
<dbReference type="PROSITE" id="PS50109">
    <property type="entry name" value="HIS_KIN"/>
    <property type="match status" value="1"/>
</dbReference>
<comment type="catalytic activity">
    <reaction evidence="1">
        <text>ATP + protein L-histidine = ADP + protein N-phospho-L-histidine.</text>
        <dbReference type="EC" id="2.7.13.3"/>
    </reaction>
</comment>
<organism evidence="12 13">
    <name type="scientific">Paenibacillus montanisoli</name>
    <dbReference type="NCBI Taxonomy" id="2081970"/>
    <lineage>
        <taxon>Bacteria</taxon>
        <taxon>Bacillati</taxon>
        <taxon>Bacillota</taxon>
        <taxon>Bacilli</taxon>
        <taxon>Bacillales</taxon>
        <taxon>Paenibacillaceae</taxon>
        <taxon>Paenibacillus</taxon>
    </lineage>
</organism>
<keyword evidence="5" id="KW-0547">Nucleotide-binding</keyword>
<dbReference type="SMART" id="SM00387">
    <property type="entry name" value="HATPase_c"/>
    <property type="match status" value="1"/>
</dbReference>
<dbReference type="OrthoDB" id="9121833at2"/>
<feature type="domain" description="Histidine kinase" evidence="11">
    <location>
        <begin position="255"/>
        <end position="468"/>
    </location>
</feature>
<keyword evidence="13" id="KW-1185">Reference proteome</keyword>
<feature type="transmembrane region" description="Helical" evidence="10">
    <location>
        <begin position="138"/>
        <end position="156"/>
    </location>
</feature>
<dbReference type="InterPro" id="IPR004358">
    <property type="entry name" value="Sig_transdc_His_kin-like_C"/>
</dbReference>
<dbReference type="InterPro" id="IPR005467">
    <property type="entry name" value="His_kinase_dom"/>
</dbReference>
<dbReference type="RefSeq" id="WP_112882112.1">
    <property type="nucleotide sequence ID" value="NZ_QLUW01000002.1"/>
</dbReference>
<dbReference type="GO" id="GO:0000160">
    <property type="term" value="P:phosphorelay signal transduction system"/>
    <property type="evidence" value="ECO:0007669"/>
    <property type="project" value="UniProtKB-KW"/>
</dbReference>
<evidence type="ECO:0000256" key="2">
    <source>
        <dbReference type="ARBA" id="ARBA00012438"/>
    </source>
</evidence>
<dbReference type="PRINTS" id="PR00344">
    <property type="entry name" value="BCTRLSENSOR"/>
</dbReference>
<keyword evidence="8" id="KW-0902">Two-component regulatory system</keyword>
<evidence type="ECO:0000256" key="9">
    <source>
        <dbReference type="SAM" id="MobiDB-lite"/>
    </source>
</evidence>
<evidence type="ECO:0000256" key="8">
    <source>
        <dbReference type="ARBA" id="ARBA00023012"/>
    </source>
</evidence>
<keyword evidence="6" id="KW-0418">Kinase</keyword>
<dbReference type="Pfam" id="PF02518">
    <property type="entry name" value="HATPase_c"/>
    <property type="match status" value="1"/>
</dbReference>
<reference evidence="12 13" key="1">
    <citation type="submission" date="2018-06" db="EMBL/GenBank/DDBJ databases">
        <title>Paenibacillus montanisoli sp. nov., isolated from mountain area soil.</title>
        <authorList>
            <person name="Wu M."/>
        </authorList>
    </citation>
    <scope>NUCLEOTIDE SEQUENCE [LARGE SCALE GENOMIC DNA]</scope>
    <source>
        <strain evidence="12 13">RA17</strain>
    </source>
</reference>
<evidence type="ECO:0000256" key="4">
    <source>
        <dbReference type="ARBA" id="ARBA00022679"/>
    </source>
</evidence>
<feature type="transmembrane region" description="Helical" evidence="10">
    <location>
        <begin position="168"/>
        <end position="187"/>
    </location>
</feature>
<evidence type="ECO:0000256" key="3">
    <source>
        <dbReference type="ARBA" id="ARBA00022553"/>
    </source>
</evidence>
<evidence type="ECO:0000256" key="10">
    <source>
        <dbReference type="SAM" id="Phobius"/>
    </source>
</evidence>
<dbReference type="GO" id="GO:0004673">
    <property type="term" value="F:protein histidine kinase activity"/>
    <property type="evidence" value="ECO:0007669"/>
    <property type="project" value="UniProtKB-EC"/>
</dbReference>
<evidence type="ECO:0000313" key="12">
    <source>
        <dbReference type="EMBL" id="RAP75887.1"/>
    </source>
</evidence>
<evidence type="ECO:0000256" key="5">
    <source>
        <dbReference type="ARBA" id="ARBA00022741"/>
    </source>
</evidence>
<sequence length="496" mass="56407">MVFFYCGIFITLWTIAAVMLINNRKLAYTKWVCLLLAVTGLASFSVVIQLEVLPWMRASLHAADLTEAVRVFTIAAWGTEYHFVPFLFLMCAIVFTRLFSARMLTWVGIGLFVPIAAYLATVPPLYPEARLGHPYFRILAGIYVLIGVVVYWMRYWTESNSAYKKNSLRTSITMMLCMSFLYATDYYGLNYFLIGKNELVISSNNMWQFNIIIAIVFMLFFVYYGMRYGFLGIKLRIEQQKMDYSMKNLTQGALILNHTLKNEVQKINYLSSRMKSALAQDNRDETMHYLSSLDKVADHILDMMNRIKERTGEIVLNERNERLTELLDYILRSIAPTLQEHGIELERNYQIDPLVYCDGAHIKEVLNNVLVNAVEAMGRMNGGKLNVSVLEIKRDVVIWVKDTGSGISAENAAKIFDPFFTTKKGVVNYGLGLNYCYGVLHKHGGNIRLVDTEPGKGTWMEIRFPSKRVRGKQVPDRSFAAEGGVPSGPSNKGTAC</sequence>
<dbReference type="Proteomes" id="UP000249260">
    <property type="component" value="Unassembled WGS sequence"/>
</dbReference>
<dbReference type="EMBL" id="QLUW01000002">
    <property type="protein sequence ID" value="RAP75887.1"/>
    <property type="molecule type" value="Genomic_DNA"/>
</dbReference>
<evidence type="ECO:0000256" key="1">
    <source>
        <dbReference type="ARBA" id="ARBA00000085"/>
    </source>
</evidence>
<keyword evidence="10" id="KW-1133">Transmembrane helix</keyword>
<evidence type="ECO:0000313" key="13">
    <source>
        <dbReference type="Proteomes" id="UP000249260"/>
    </source>
</evidence>
<comment type="caution">
    <text evidence="12">The sequence shown here is derived from an EMBL/GenBank/DDBJ whole genome shotgun (WGS) entry which is preliminary data.</text>
</comment>
<protein>
    <recommendedName>
        <fullName evidence="2">histidine kinase</fullName>
        <ecNumber evidence="2">2.7.13.3</ecNumber>
    </recommendedName>
</protein>
<keyword evidence="4" id="KW-0808">Transferase</keyword>
<evidence type="ECO:0000256" key="6">
    <source>
        <dbReference type="ARBA" id="ARBA00022777"/>
    </source>
</evidence>
<feature type="transmembrane region" description="Helical" evidence="10">
    <location>
        <begin position="207"/>
        <end position="226"/>
    </location>
</feature>
<dbReference type="AlphaFoldDB" id="A0A328TZC1"/>
<dbReference type="PANTHER" id="PTHR43065:SF10">
    <property type="entry name" value="PEROXIDE STRESS-ACTIVATED HISTIDINE KINASE MAK3"/>
    <property type="match status" value="1"/>
</dbReference>
<dbReference type="GO" id="GO:0005524">
    <property type="term" value="F:ATP binding"/>
    <property type="evidence" value="ECO:0007669"/>
    <property type="project" value="UniProtKB-KW"/>
</dbReference>
<keyword evidence="10" id="KW-0472">Membrane</keyword>
<dbReference type="SUPFAM" id="SSF55874">
    <property type="entry name" value="ATPase domain of HSP90 chaperone/DNA topoisomerase II/histidine kinase"/>
    <property type="match status" value="1"/>
</dbReference>
<keyword evidence="7" id="KW-0067">ATP-binding</keyword>
<feature type="transmembrane region" description="Helical" evidence="10">
    <location>
        <begin position="106"/>
        <end position="126"/>
    </location>
</feature>
<feature type="region of interest" description="Disordered" evidence="9">
    <location>
        <begin position="473"/>
        <end position="496"/>
    </location>
</feature>
<keyword evidence="3" id="KW-0597">Phosphoprotein</keyword>
<dbReference type="InterPro" id="IPR036890">
    <property type="entry name" value="HATPase_C_sf"/>
</dbReference>
<evidence type="ECO:0000259" key="11">
    <source>
        <dbReference type="PROSITE" id="PS50109"/>
    </source>
</evidence>